<evidence type="ECO:0008006" key="3">
    <source>
        <dbReference type="Google" id="ProtNLM"/>
    </source>
</evidence>
<sequence length="103" mass="10800">MCVALLTAAAGCGGGAKDHPGQVRAVCGKYVKDRVKPPVTFSYEKVAIGAVRSRATLHGIAEMAIASPAPGGLGPTRIRRSFTCSVRRNHGRWRLVALTGLNS</sequence>
<dbReference type="EMBL" id="BAABHF010000019">
    <property type="protein sequence ID" value="GAA4494871.1"/>
    <property type="molecule type" value="Genomic_DNA"/>
</dbReference>
<organism evidence="1 2">
    <name type="scientific">Actinoallomurus oryzae</name>
    <dbReference type="NCBI Taxonomy" id="502180"/>
    <lineage>
        <taxon>Bacteria</taxon>
        <taxon>Bacillati</taxon>
        <taxon>Actinomycetota</taxon>
        <taxon>Actinomycetes</taxon>
        <taxon>Streptosporangiales</taxon>
        <taxon>Thermomonosporaceae</taxon>
        <taxon>Actinoallomurus</taxon>
    </lineage>
</organism>
<gene>
    <name evidence="1" type="ORF">GCM10023191_034740</name>
</gene>
<reference evidence="2" key="1">
    <citation type="journal article" date="2019" name="Int. J. Syst. Evol. Microbiol.">
        <title>The Global Catalogue of Microorganisms (GCM) 10K type strain sequencing project: providing services to taxonomists for standard genome sequencing and annotation.</title>
        <authorList>
            <consortium name="The Broad Institute Genomics Platform"/>
            <consortium name="The Broad Institute Genome Sequencing Center for Infectious Disease"/>
            <person name="Wu L."/>
            <person name="Ma J."/>
        </authorList>
    </citation>
    <scope>NUCLEOTIDE SEQUENCE [LARGE SCALE GENOMIC DNA]</scope>
    <source>
        <strain evidence="2">JCM 17933</strain>
    </source>
</reference>
<comment type="caution">
    <text evidence="1">The sequence shown here is derived from an EMBL/GenBank/DDBJ whole genome shotgun (WGS) entry which is preliminary data.</text>
</comment>
<accession>A0ABP8PXS5</accession>
<dbReference type="Proteomes" id="UP001500503">
    <property type="component" value="Unassembled WGS sequence"/>
</dbReference>
<keyword evidence="2" id="KW-1185">Reference proteome</keyword>
<name>A0ABP8PXS5_9ACTN</name>
<evidence type="ECO:0000313" key="1">
    <source>
        <dbReference type="EMBL" id="GAA4494871.1"/>
    </source>
</evidence>
<protein>
    <recommendedName>
        <fullName evidence="3">Lipoprotein</fullName>
    </recommendedName>
</protein>
<evidence type="ECO:0000313" key="2">
    <source>
        <dbReference type="Proteomes" id="UP001500503"/>
    </source>
</evidence>
<proteinExistence type="predicted"/>